<gene>
    <name evidence="1" type="ORF">USDA257_c25300</name>
</gene>
<organism evidence="1 2">
    <name type="scientific">Sinorhizobium fredii (strain USDA 257)</name>
    <dbReference type="NCBI Taxonomy" id="1185652"/>
    <lineage>
        <taxon>Bacteria</taxon>
        <taxon>Pseudomonadati</taxon>
        <taxon>Pseudomonadota</taxon>
        <taxon>Alphaproteobacteria</taxon>
        <taxon>Hyphomicrobiales</taxon>
        <taxon>Rhizobiaceae</taxon>
        <taxon>Sinorhizobium/Ensifer group</taxon>
        <taxon>Sinorhizobium</taxon>
    </lineage>
</organism>
<dbReference type="HOGENOM" id="CLU_3276710_0_0_5"/>
<evidence type="ECO:0000313" key="1">
    <source>
        <dbReference type="EMBL" id="AFL51106.1"/>
    </source>
</evidence>
<sequence length="41" mass="4505">MSARTVKASDDLAFGNRPMGALMRAIEASENPRRLGSSQRR</sequence>
<dbReference type="KEGG" id="sfd:USDA257_c25300"/>
<protein>
    <submittedName>
        <fullName evidence="1">Uncharacterized protein</fullName>
    </submittedName>
</protein>
<reference evidence="1 2" key="1">
    <citation type="journal article" date="2012" name="J. Bacteriol.">
        <title>Complete genome sequence of the broad-host-range strain Sinorhizobium fredii USDA257.</title>
        <authorList>
            <person name="Schuldes J."/>
            <person name="Rodriguez Orbegoso M."/>
            <person name="Schmeisser C."/>
            <person name="Krishnan H.B."/>
            <person name="Daniel R."/>
            <person name="Streit W.R."/>
        </authorList>
    </citation>
    <scope>NUCLEOTIDE SEQUENCE [LARGE SCALE GENOMIC DNA]</scope>
    <source>
        <strain evidence="1 2">USDA 257</strain>
    </source>
</reference>
<dbReference type="AlphaFoldDB" id="I3X5F0"/>
<accession>I3X5F0</accession>
<name>I3X5F0_SINF2</name>
<dbReference type="PATRIC" id="fig|1185652.3.peg.2621"/>
<dbReference type="Proteomes" id="UP000006180">
    <property type="component" value="Chromosome"/>
</dbReference>
<evidence type="ECO:0000313" key="2">
    <source>
        <dbReference type="Proteomes" id="UP000006180"/>
    </source>
</evidence>
<dbReference type="EMBL" id="CP003563">
    <property type="protein sequence ID" value="AFL51106.1"/>
    <property type="molecule type" value="Genomic_DNA"/>
</dbReference>
<proteinExistence type="predicted"/>